<evidence type="ECO:0000313" key="3">
    <source>
        <dbReference type="Proteomes" id="UP000887116"/>
    </source>
</evidence>
<organism evidence="2 3">
    <name type="scientific">Trichonephila clavata</name>
    <name type="common">Joro spider</name>
    <name type="synonym">Nephila clavata</name>
    <dbReference type="NCBI Taxonomy" id="2740835"/>
    <lineage>
        <taxon>Eukaryota</taxon>
        <taxon>Metazoa</taxon>
        <taxon>Ecdysozoa</taxon>
        <taxon>Arthropoda</taxon>
        <taxon>Chelicerata</taxon>
        <taxon>Arachnida</taxon>
        <taxon>Araneae</taxon>
        <taxon>Araneomorphae</taxon>
        <taxon>Entelegynae</taxon>
        <taxon>Araneoidea</taxon>
        <taxon>Nephilidae</taxon>
        <taxon>Trichonephila</taxon>
    </lineage>
</organism>
<proteinExistence type="predicted"/>
<feature type="region of interest" description="Disordered" evidence="1">
    <location>
        <begin position="1"/>
        <end position="27"/>
    </location>
</feature>
<evidence type="ECO:0000256" key="1">
    <source>
        <dbReference type="SAM" id="MobiDB-lite"/>
    </source>
</evidence>
<dbReference type="EMBL" id="BMAO01029100">
    <property type="protein sequence ID" value="GFR29371.1"/>
    <property type="molecule type" value="Genomic_DNA"/>
</dbReference>
<evidence type="ECO:0000313" key="2">
    <source>
        <dbReference type="EMBL" id="GFR29371.1"/>
    </source>
</evidence>
<feature type="region of interest" description="Disordered" evidence="1">
    <location>
        <begin position="60"/>
        <end position="86"/>
    </location>
</feature>
<feature type="compositionally biased region" description="Basic and acidic residues" evidence="1">
    <location>
        <begin position="77"/>
        <end position="86"/>
    </location>
</feature>
<reference evidence="2" key="1">
    <citation type="submission" date="2020-07" db="EMBL/GenBank/DDBJ databases">
        <title>Multicomponent nature underlies the extraordinary mechanical properties of spider dragline silk.</title>
        <authorList>
            <person name="Kono N."/>
            <person name="Nakamura H."/>
            <person name="Mori M."/>
            <person name="Yoshida Y."/>
            <person name="Ohtoshi R."/>
            <person name="Malay A.D."/>
            <person name="Moran D.A.P."/>
            <person name="Tomita M."/>
            <person name="Numata K."/>
            <person name="Arakawa K."/>
        </authorList>
    </citation>
    <scope>NUCLEOTIDE SEQUENCE</scope>
</reference>
<sequence length="86" mass="9372">MSTSFDSDSTEIEISKQNHKNTSNVSTSASDCFNLCVIPCGSGSIVVKITDCKDKENHITDSVNYKGNSKDSQNSQKHLDNVQKTS</sequence>
<keyword evidence="3" id="KW-1185">Reference proteome</keyword>
<feature type="compositionally biased region" description="Polar residues" evidence="1">
    <location>
        <begin position="60"/>
        <end position="76"/>
    </location>
</feature>
<name>A0A8X6HSH1_TRICU</name>
<dbReference type="AlphaFoldDB" id="A0A8X6HSH1"/>
<comment type="caution">
    <text evidence="2">The sequence shown here is derived from an EMBL/GenBank/DDBJ whole genome shotgun (WGS) entry which is preliminary data.</text>
</comment>
<accession>A0A8X6HSH1</accession>
<gene>
    <name evidence="2" type="ORF">TNCT_239891</name>
</gene>
<protein>
    <submittedName>
        <fullName evidence="2">Uncharacterized protein</fullName>
    </submittedName>
</protein>
<dbReference type="Proteomes" id="UP000887116">
    <property type="component" value="Unassembled WGS sequence"/>
</dbReference>